<gene>
    <name evidence="4" type="ORF">BN9_060940</name>
    <name evidence="3" type="ORF">BN9_129350</name>
</gene>
<keyword evidence="2" id="KW-0732">Signal</keyword>
<evidence type="ECO:0008006" key="6">
    <source>
        <dbReference type="Google" id="ProtNLM"/>
    </source>
</evidence>
<dbReference type="InParanoid" id="A0A024GEM1"/>
<reference evidence="4 5" key="1">
    <citation type="submission" date="2012-05" db="EMBL/GenBank/DDBJ databases">
        <title>Recombination and specialization in a pathogen metapopulation.</title>
        <authorList>
            <person name="Gardiner A."/>
            <person name="Kemen E."/>
            <person name="Schultz-Larsen T."/>
            <person name="MacLean D."/>
            <person name="Van Oosterhout C."/>
            <person name="Jones J.D.G."/>
        </authorList>
    </citation>
    <scope>NUCLEOTIDE SEQUENCE [LARGE SCALE GENOMIC DNA]</scope>
    <source>
        <strain evidence="4 5">Ac Nc2</strain>
    </source>
</reference>
<evidence type="ECO:0000313" key="5">
    <source>
        <dbReference type="Proteomes" id="UP000053237"/>
    </source>
</evidence>
<sequence>MTARSINRFRTLFLSLIILLATLNDYSSGVTALIHVAPHNNELNRGLNQKSTPVVSRLRGHIGVAQSRIRTTTKKWTNKVQSYGNSLSNMVPTISLKGKGNPTSFTKEKPTGGNPKDPLIGKSSLEKGIEKGGTKLKSMYKSTKKIISTLATTVQGGPSTKKNGGGRKDKAVNQIQQGERAENNGAITTLPKSSSREHVGPYIASRPEKLIIPPPQSV</sequence>
<feature type="signal peptide" evidence="2">
    <location>
        <begin position="1"/>
        <end position="32"/>
    </location>
</feature>
<feature type="region of interest" description="Disordered" evidence="1">
    <location>
        <begin position="97"/>
        <end position="124"/>
    </location>
</feature>
<feature type="chain" id="PRO_5007368392" description="RxLR effector protein" evidence="2">
    <location>
        <begin position="33"/>
        <end position="218"/>
    </location>
</feature>
<dbReference type="AlphaFoldDB" id="A0A024GEM1"/>
<evidence type="ECO:0000313" key="4">
    <source>
        <dbReference type="EMBL" id="CCI45221.1"/>
    </source>
</evidence>
<comment type="caution">
    <text evidence="4">The sequence shown here is derived from an EMBL/GenBank/DDBJ whole genome shotgun (WGS) entry which is preliminary data.</text>
</comment>
<keyword evidence="5" id="KW-1185">Reference proteome</keyword>
<dbReference type="Proteomes" id="UP000053237">
    <property type="component" value="Unassembled WGS sequence"/>
</dbReference>
<accession>A0A024GEM1</accession>
<evidence type="ECO:0000256" key="1">
    <source>
        <dbReference type="SAM" id="MobiDB-lite"/>
    </source>
</evidence>
<name>A0A024GEM1_9STRA</name>
<feature type="compositionally biased region" description="Polar residues" evidence="1">
    <location>
        <begin position="153"/>
        <end position="162"/>
    </location>
</feature>
<evidence type="ECO:0000313" key="3">
    <source>
        <dbReference type="EMBL" id="CCI11453.1"/>
    </source>
</evidence>
<protein>
    <recommendedName>
        <fullName evidence="6">RxLR effector protein</fullName>
    </recommendedName>
</protein>
<feature type="region of interest" description="Disordered" evidence="1">
    <location>
        <begin position="153"/>
        <end position="218"/>
    </location>
</feature>
<proteinExistence type="predicted"/>
<organism evidence="4 5">
    <name type="scientific">Albugo candida</name>
    <dbReference type="NCBI Taxonomy" id="65357"/>
    <lineage>
        <taxon>Eukaryota</taxon>
        <taxon>Sar</taxon>
        <taxon>Stramenopiles</taxon>
        <taxon>Oomycota</taxon>
        <taxon>Peronosporomycetes</taxon>
        <taxon>Albuginales</taxon>
        <taxon>Albuginaceae</taxon>
        <taxon>Albugo</taxon>
    </lineage>
</organism>
<dbReference type="EMBL" id="CAIX01000093">
    <property type="protein sequence ID" value="CCI45221.1"/>
    <property type="molecule type" value="Genomic_DNA"/>
</dbReference>
<evidence type="ECO:0000256" key="2">
    <source>
        <dbReference type="SAM" id="SignalP"/>
    </source>
</evidence>
<dbReference type="EMBL" id="CAIX01001051">
    <property type="protein sequence ID" value="CCI11453.1"/>
    <property type="molecule type" value="Genomic_DNA"/>
</dbReference>